<evidence type="ECO:0000313" key="1">
    <source>
        <dbReference type="EMBL" id="BBE18603.1"/>
    </source>
</evidence>
<dbReference type="Gene3D" id="3.20.20.80">
    <property type="entry name" value="Glycosidases"/>
    <property type="match status" value="1"/>
</dbReference>
<dbReference type="Proteomes" id="UP001193389">
    <property type="component" value="Chromosome"/>
</dbReference>
<dbReference type="KEGG" id="anf:AQPE_2766"/>
<evidence type="ECO:0000313" key="2">
    <source>
        <dbReference type="Proteomes" id="UP001193389"/>
    </source>
</evidence>
<accession>A0A5K7SAJ5</accession>
<dbReference type="EMBL" id="AP018694">
    <property type="protein sequence ID" value="BBE18603.1"/>
    <property type="molecule type" value="Genomic_DNA"/>
</dbReference>
<dbReference type="PANTHER" id="PTHR42767">
    <property type="entry name" value="ENDO-BETA-1,6-GALACTANASE"/>
    <property type="match status" value="1"/>
</dbReference>
<dbReference type="Gene3D" id="2.60.40.1180">
    <property type="entry name" value="Golgi alpha-mannosidase II"/>
    <property type="match status" value="1"/>
</dbReference>
<protein>
    <submittedName>
        <fullName evidence="1">Uncharacterized protein</fullName>
    </submittedName>
</protein>
<dbReference type="PANTHER" id="PTHR42767:SF1">
    <property type="entry name" value="ENDO-BETA-1,6-GALACTANASE-LIKE DOMAIN-CONTAINING PROTEIN"/>
    <property type="match status" value="1"/>
</dbReference>
<proteinExistence type="predicted"/>
<dbReference type="InterPro" id="IPR017853">
    <property type="entry name" value="GH"/>
</dbReference>
<gene>
    <name evidence="1" type="ORF">AQPE_2766</name>
</gene>
<dbReference type="RefSeq" id="WP_318346925.1">
    <property type="nucleotide sequence ID" value="NZ_AP018694.1"/>
</dbReference>
<reference evidence="1" key="1">
    <citation type="journal article" date="2020" name="Int. J. Syst. Evol. Microbiol.">
        <title>Aquipluma nitroreducens gen. nov. sp. nov., a novel facultatively anaerobic bacterium isolated from a freshwater lake.</title>
        <authorList>
            <person name="Watanabe M."/>
            <person name="Kojima H."/>
            <person name="Fukui M."/>
        </authorList>
    </citation>
    <scope>NUCLEOTIDE SEQUENCE</scope>
    <source>
        <strain evidence="1">MeG22</strain>
    </source>
</reference>
<dbReference type="SUPFAM" id="SSF51445">
    <property type="entry name" value="(Trans)glycosidases"/>
    <property type="match status" value="1"/>
</dbReference>
<organism evidence="1 2">
    <name type="scientific">Aquipluma nitroreducens</name>
    <dbReference type="NCBI Taxonomy" id="2010828"/>
    <lineage>
        <taxon>Bacteria</taxon>
        <taxon>Pseudomonadati</taxon>
        <taxon>Bacteroidota</taxon>
        <taxon>Bacteroidia</taxon>
        <taxon>Marinilabiliales</taxon>
        <taxon>Prolixibacteraceae</taxon>
        <taxon>Aquipluma</taxon>
    </lineage>
</organism>
<name>A0A5K7SAJ5_9BACT</name>
<dbReference type="NCBIfam" id="NF038032">
    <property type="entry name" value="CehA_McbA_metalo"/>
    <property type="match status" value="1"/>
</dbReference>
<keyword evidence="2" id="KW-1185">Reference proteome</keyword>
<dbReference type="InterPro" id="IPR039743">
    <property type="entry name" value="6GAL/EXGAL"/>
</dbReference>
<dbReference type="Gene3D" id="3.20.20.140">
    <property type="entry name" value="Metal-dependent hydrolases"/>
    <property type="match status" value="1"/>
</dbReference>
<dbReference type="InterPro" id="IPR013780">
    <property type="entry name" value="Glyco_hydro_b"/>
</dbReference>
<dbReference type="GO" id="GO:0004553">
    <property type="term" value="F:hydrolase activity, hydrolyzing O-glycosyl compounds"/>
    <property type="evidence" value="ECO:0007669"/>
    <property type="project" value="InterPro"/>
</dbReference>
<sequence length="915" mass="102389">MKKISLFLIIQLLFFQHSNSQNISGNTPVQLQIDGAKKYQQMDGFGVNINTAWWYNGDYEDARVVQPAIDMLVDSLGATIFRAVIEEIDWEAVNDDKDPNNFNWNYYNKVFSNTKFQGVWNTLRYLNRKGITDGLIISLMGGAPAAAPLDPKDKKKSWMGGTDYTIDPAMEDEFVESIAAMLYYARHTAKAQFTLVSPMNETDVISGSKSAEHPDGIVEGPNMPDAVQFIRVIKKLAKKLDAIGMSDIRFVAPDAAGDHLFASCLDEMVKDSYLMSKLVCWGVHNYSNDADNYQKIVSRPANLNKSYWVTEIAGIDNLFGQIDDNPTAFLFWDGFDCVYQHARRNGYGSIPPNDWVFWIKEQGKPLIAYNPEDKNWVPRKQFYEYAQLFKFLKPGASRIATSIIKDTPAIYAFVNPNMQLVIVGRNSTNVPITVNGKLLNLPKVNSLEMFFTDSLKNLCRTSDITIADNSFSVTIPANSVFTLAEKVTSTTTSKTKRYKPEPLDWYAGDMHVHRDCGGPVEGILPESKFIEMMAVNDLAVISVLADNGDAEVKPSEVDLLKVNGKDYHLSIPGRTIHYDAEWHFDPAGTTFEHKALGGHVVLLGLTEAHQIWDESPYEILEYGRAQGGIVGFCHTEYLNDAVQNDLNCCIPIEYPVEAALGTCDFFSEDVYGSISQNNGNYNADATINAYYKMLNCGIRLGLCAGTDFPCNANEPFGTLLTYVQVDGDFTYRKWIEGIRDGKTVVARNGHEEFIDLKVNKTYQPGDDIQFKKKGKVAATIKWTSIKPLTGRLELVYNGKVIASKKATATPDLPIDLEAGLEVEESGWLCARRMDENGHQTHTAPIYLTVNNAPVRASVDDAMFFVGWIDNLIEKTSPGNDWNKYFSHDLDVVQGRYKNAKSIYLKIAEEAKAQNN</sequence>
<dbReference type="AlphaFoldDB" id="A0A5K7SAJ5"/>